<keyword evidence="3 4" id="KW-0131">Cell cycle</keyword>
<dbReference type="KEGG" id="caqu:CAQU_08450"/>
<dbReference type="InterPro" id="IPR036565">
    <property type="entry name" value="Mur-like_cat_sf"/>
</dbReference>
<comment type="cofactor">
    <cofactor evidence="4">
        <name>Mg(2+)</name>
        <dbReference type="ChEBI" id="CHEBI:18420"/>
    </cofactor>
</comment>
<protein>
    <recommendedName>
        <fullName evidence="4">UDP-N-acetylmuramoyl-L-alanyl-D-glutamate--2,6-diaminopimelate ligase</fullName>
        <ecNumber evidence="4">6.3.2.13</ecNumber>
    </recommendedName>
    <alternativeName>
        <fullName evidence="4">Meso-A2pm-adding enzyme</fullName>
    </alternativeName>
    <alternativeName>
        <fullName evidence="4">Meso-diaminopimelate-adding enzyme</fullName>
    </alternativeName>
    <alternativeName>
        <fullName evidence="4">UDP-MurNAc-L-Ala-D-Glu:meso-diaminopimelate ligase</fullName>
    </alternativeName>
    <alternativeName>
        <fullName evidence="4">UDP-MurNAc-tripeptide synthetase</fullName>
    </alternativeName>
    <alternativeName>
        <fullName evidence="4">UDP-N-acetylmuramyl-tripeptide synthetase</fullName>
    </alternativeName>
</protein>
<evidence type="ECO:0000313" key="8">
    <source>
        <dbReference type="EMBL" id="APT85093.1"/>
    </source>
</evidence>
<evidence type="ECO:0000256" key="2">
    <source>
        <dbReference type="ARBA" id="ARBA00022618"/>
    </source>
</evidence>
<reference evidence="8 9" key="1">
    <citation type="submission" date="2014-08" db="EMBL/GenBank/DDBJ databases">
        <title>Complete genome sequence of Corynebacterium aquilae S-613T(T) (=DSM 44791(T)), isolated from the choana of a healthy golden eagle.</title>
        <authorList>
            <person name="Ruckert C."/>
            <person name="Albersmeier A."/>
            <person name="Winkler A."/>
            <person name="Kalinowski J."/>
        </authorList>
    </citation>
    <scope>NUCLEOTIDE SEQUENCE [LARGE SCALE GENOMIC DNA]</scope>
    <source>
        <strain evidence="8 9">S-613</strain>
    </source>
</reference>
<accession>A0A1L7CH71</accession>
<comment type="catalytic activity">
    <reaction evidence="4">
        <text>UDP-N-acetyl-alpha-D-muramoyl-L-alanyl-D-glutamate + meso-2,6-diaminopimelate + ATP = UDP-N-acetyl-alpha-D-muramoyl-L-alanyl-gamma-D-glutamyl-meso-2,6-diaminopimelate + ADP + phosphate + H(+)</text>
        <dbReference type="Rhea" id="RHEA:23676"/>
        <dbReference type="ChEBI" id="CHEBI:15378"/>
        <dbReference type="ChEBI" id="CHEBI:30616"/>
        <dbReference type="ChEBI" id="CHEBI:43474"/>
        <dbReference type="ChEBI" id="CHEBI:57791"/>
        <dbReference type="ChEBI" id="CHEBI:83900"/>
        <dbReference type="ChEBI" id="CHEBI:83905"/>
        <dbReference type="ChEBI" id="CHEBI:456216"/>
        <dbReference type="EC" id="6.3.2.13"/>
    </reaction>
</comment>
<dbReference type="Pfam" id="PF08245">
    <property type="entry name" value="Mur_ligase_M"/>
    <property type="match status" value="1"/>
</dbReference>
<dbReference type="GO" id="GO:0005737">
    <property type="term" value="C:cytoplasm"/>
    <property type="evidence" value="ECO:0007669"/>
    <property type="project" value="UniProtKB-SubCell"/>
</dbReference>
<keyword evidence="4 8" id="KW-0436">Ligase</keyword>
<sequence length="505" mass="53350">MSITLEHLAEVAGGRIVHPAELTVAGISINAQACGQQDVFAAVPGTRAHGAEYAADSAAGVIITDADGAAILQAAGDTRPLVVVDNVRRVLGPTSSELYGNPSHKLTIIGMTGTSGKTTTSYLVEAALMKAGHSVGLIGTTGTRINGEPIPTSLTTPEAPTLQQLFATMVDKGVTHVVMEVSSHAITLGRVAGTRFAVKGFSNLSQDHLDFHHSMQEYYEAKAQWFTDLNDDCRAVVVLADQWGARLAEEHADFADAVDVNAGIDAPARFVVRDAIPTEGGGHSFTFVDEKTGKQTVVTLPLPGRFNVANAALALGMLAEVGEDLHSCANALRELAVPGRMERVDVGQRFIAVVDYAHKPAAIAAVLETLRGQVPGRIGIVVGAGGDRDAGKRPIMGAEAVKGADFVVITDDNPRSEDPELIRDAVEEGAHAARRELDREVDVVVIGDRARAIDAVVNWAQPGDAIVVAGKGHETGQLINGVTHPFDDRVELRRSLMQRAQRGRL</sequence>
<dbReference type="GO" id="GO:0051301">
    <property type="term" value="P:cell division"/>
    <property type="evidence" value="ECO:0007669"/>
    <property type="project" value="UniProtKB-KW"/>
</dbReference>
<dbReference type="Gene3D" id="3.90.190.20">
    <property type="entry name" value="Mur ligase, C-terminal domain"/>
    <property type="match status" value="1"/>
</dbReference>
<comment type="similarity">
    <text evidence="1 4">Belongs to the MurCDEF family. MurE subfamily.</text>
</comment>
<dbReference type="GO" id="GO:0000287">
    <property type="term" value="F:magnesium ion binding"/>
    <property type="evidence" value="ECO:0007669"/>
    <property type="project" value="UniProtKB-UniRule"/>
</dbReference>
<feature type="binding site" evidence="4">
    <location>
        <position position="190"/>
    </location>
    <ligand>
        <name>UDP-N-acetyl-alpha-D-muramoyl-L-alanyl-D-glutamate</name>
        <dbReference type="ChEBI" id="CHEBI:83900"/>
    </ligand>
</feature>
<feature type="binding site" evidence="4">
    <location>
        <position position="470"/>
    </location>
    <ligand>
        <name>meso-2,6-diaminopimelate</name>
        <dbReference type="ChEBI" id="CHEBI:57791"/>
    </ligand>
</feature>
<keyword evidence="4" id="KW-0067">ATP-binding</keyword>
<dbReference type="STRING" id="1431546.CAQU_08450"/>
<dbReference type="EC" id="6.3.2.13" evidence="4"/>
<dbReference type="InterPro" id="IPR005761">
    <property type="entry name" value="UDP-N-AcMur-Glu-dNH2Pim_ligase"/>
</dbReference>
<keyword evidence="4 5" id="KW-0573">Peptidoglycan synthesis</keyword>
<name>A0A1L7CH71_9CORY</name>
<gene>
    <name evidence="4" type="primary">murE</name>
    <name evidence="8" type="ORF">CAQU_08450</name>
</gene>
<evidence type="ECO:0000259" key="7">
    <source>
        <dbReference type="Pfam" id="PF08245"/>
    </source>
</evidence>
<dbReference type="RefSeq" id="WP_075726821.1">
    <property type="nucleotide sequence ID" value="NZ_CP009245.1"/>
</dbReference>
<organism evidence="8 9">
    <name type="scientific">Corynebacterium aquilae DSM 44791</name>
    <dbReference type="NCBI Taxonomy" id="1431546"/>
    <lineage>
        <taxon>Bacteria</taxon>
        <taxon>Bacillati</taxon>
        <taxon>Actinomycetota</taxon>
        <taxon>Actinomycetes</taxon>
        <taxon>Mycobacteriales</taxon>
        <taxon>Corynebacteriaceae</taxon>
        <taxon>Corynebacterium</taxon>
    </lineage>
</organism>
<evidence type="ECO:0000256" key="3">
    <source>
        <dbReference type="ARBA" id="ARBA00023306"/>
    </source>
</evidence>
<keyword evidence="4" id="KW-0460">Magnesium</keyword>
<feature type="domain" description="Mur ligase C-terminal" evidence="6">
    <location>
        <begin position="339"/>
        <end position="472"/>
    </location>
</feature>
<evidence type="ECO:0000313" key="9">
    <source>
        <dbReference type="Proteomes" id="UP000185478"/>
    </source>
</evidence>
<proteinExistence type="inferred from homology"/>
<dbReference type="GO" id="GO:0071555">
    <property type="term" value="P:cell wall organization"/>
    <property type="evidence" value="ECO:0007669"/>
    <property type="project" value="UniProtKB-KW"/>
</dbReference>
<evidence type="ECO:0000256" key="4">
    <source>
        <dbReference type="HAMAP-Rule" id="MF_00208"/>
    </source>
</evidence>
<dbReference type="AlphaFoldDB" id="A0A1L7CH71"/>
<keyword evidence="4" id="KW-0547">Nucleotide-binding</keyword>
<dbReference type="InterPro" id="IPR036615">
    <property type="entry name" value="Mur_ligase_C_dom_sf"/>
</dbReference>
<comment type="PTM">
    <text evidence="4">Carboxylation is probably crucial for Mg(2+) binding and, consequently, for the gamma-phosphate positioning of ATP.</text>
</comment>
<feature type="modified residue" description="N6-carboxylysine" evidence="4">
    <location>
        <position position="222"/>
    </location>
</feature>
<dbReference type="EMBL" id="CP009245">
    <property type="protein sequence ID" value="APT85093.1"/>
    <property type="molecule type" value="Genomic_DNA"/>
</dbReference>
<feature type="binding site" evidence="4">
    <location>
        <begin position="155"/>
        <end position="156"/>
    </location>
    <ligand>
        <name>UDP-N-acetyl-alpha-D-muramoyl-L-alanyl-D-glutamate</name>
        <dbReference type="ChEBI" id="CHEBI:83900"/>
    </ligand>
</feature>
<keyword evidence="4 5" id="KW-0133">Cell shape</keyword>
<feature type="short sequence motif" description="Meso-diaminopimelate recognition motif" evidence="4">
    <location>
        <begin position="412"/>
        <end position="415"/>
    </location>
</feature>
<evidence type="ECO:0000259" key="6">
    <source>
        <dbReference type="Pfam" id="PF02875"/>
    </source>
</evidence>
<dbReference type="InterPro" id="IPR013221">
    <property type="entry name" value="Mur_ligase_cen"/>
</dbReference>
<dbReference type="GO" id="GO:0008360">
    <property type="term" value="P:regulation of cell shape"/>
    <property type="evidence" value="ECO:0007669"/>
    <property type="project" value="UniProtKB-KW"/>
</dbReference>
<comment type="caution">
    <text evidence="4">Lacks conserved residue(s) required for the propagation of feature annotation.</text>
</comment>
<dbReference type="NCBIfam" id="TIGR01085">
    <property type="entry name" value="murE"/>
    <property type="match status" value="1"/>
</dbReference>
<dbReference type="HAMAP" id="MF_00208">
    <property type="entry name" value="MurE"/>
    <property type="match status" value="1"/>
</dbReference>
<comment type="pathway">
    <text evidence="4 5">Cell wall biogenesis; peptidoglycan biosynthesis.</text>
</comment>
<dbReference type="Gene3D" id="3.40.1190.10">
    <property type="entry name" value="Mur-like, catalytic domain"/>
    <property type="match status" value="1"/>
</dbReference>
<dbReference type="PANTHER" id="PTHR23135">
    <property type="entry name" value="MUR LIGASE FAMILY MEMBER"/>
    <property type="match status" value="1"/>
</dbReference>
<feature type="domain" description="Mur ligase central" evidence="7">
    <location>
        <begin position="112"/>
        <end position="317"/>
    </location>
</feature>
<keyword evidence="9" id="KW-1185">Reference proteome</keyword>
<dbReference type="OrthoDB" id="9800958at2"/>
<dbReference type="Gene3D" id="3.40.1390.10">
    <property type="entry name" value="MurE/MurF, N-terminal domain"/>
    <property type="match status" value="1"/>
</dbReference>
<feature type="binding site" evidence="4">
    <location>
        <position position="182"/>
    </location>
    <ligand>
        <name>UDP-N-acetyl-alpha-D-muramoyl-L-alanyl-D-glutamate</name>
        <dbReference type="ChEBI" id="CHEBI:83900"/>
    </ligand>
</feature>
<feature type="binding site" evidence="4">
    <location>
        <begin position="113"/>
        <end position="119"/>
    </location>
    <ligand>
        <name>ATP</name>
        <dbReference type="ChEBI" id="CHEBI:30616"/>
    </ligand>
</feature>
<evidence type="ECO:0000256" key="5">
    <source>
        <dbReference type="RuleBase" id="RU004135"/>
    </source>
</evidence>
<keyword evidence="4 5" id="KW-0961">Cell wall biogenesis/degradation</keyword>
<dbReference type="SUPFAM" id="SSF53244">
    <property type="entry name" value="MurD-like peptide ligases, peptide-binding domain"/>
    <property type="match status" value="1"/>
</dbReference>
<keyword evidence="4" id="KW-0963">Cytoplasm</keyword>
<dbReference type="NCBIfam" id="NF001126">
    <property type="entry name" value="PRK00139.1-4"/>
    <property type="match status" value="1"/>
</dbReference>
<feature type="binding site" evidence="4">
    <location>
        <position position="388"/>
    </location>
    <ligand>
        <name>meso-2,6-diaminopimelate</name>
        <dbReference type="ChEBI" id="CHEBI:57791"/>
    </ligand>
</feature>
<evidence type="ECO:0000256" key="1">
    <source>
        <dbReference type="ARBA" id="ARBA00005898"/>
    </source>
</evidence>
<feature type="binding site" evidence="4">
    <location>
        <begin position="412"/>
        <end position="415"/>
    </location>
    <ligand>
        <name>meso-2,6-diaminopimelate</name>
        <dbReference type="ChEBI" id="CHEBI:57791"/>
    </ligand>
</feature>
<dbReference type="PANTHER" id="PTHR23135:SF4">
    <property type="entry name" value="UDP-N-ACETYLMURAMOYL-L-ALANYL-D-GLUTAMATE--2,6-DIAMINOPIMELATE LIGASE MURE HOMOLOG, CHLOROPLASTIC"/>
    <property type="match status" value="1"/>
</dbReference>
<dbReference type="GO" id="GO:0009252">
    <property type="term" value="P:peptidoglycan biosynthetic process"/>
    <property type="evidence" value="ECO:0007669"/>
    <property type="project" value="UniProtKB-UniRule"/>
</dbReference>
<dbReference type="Proteomes" id="UP000185478">
    <property type="component" value="Chromosome"/>
</dbReference>
<dbReference type="UniPathway" id="UPA00219"/>
<dbReference type="Pfam" id="PF02875">
    <property type="entry name" value="Mur_ligase_C"/>
    <property type="match status" value="1"/>
</dbReference>
<comment type="subcellular location">
    <subcellularLocation>
        <location evidence="4 5">Cytoplasm</location>
    </subcellularLocation>
</comment>
<dbReference type="GO" id="GO:0008765">
    <property type="term" value="F:UDP-N-acetylmuramoylalanyl-D-glutamate-2,6-diaminopimelate ligase activity"/>
    <property type="evidence" value="ECO:0007669"/>
    <property type="project" value="UniProtKB-UniRule"/>
</dbReference>
<comment type="function">
    <text evidence="4">Catalyzes the addition of meso-diaminopimelic acid to the nucleotide precursor UDP-N-acetylmuramoyl-L-alanyl-D-glutamate (UMAG) in the biosynthesis of bacterial cell-wall peptidoglycan.</text>
</comment>
<dbReference type="InterPro" id="IPR004101">
    <property type="entry name" value="Mur_ligase_C"/>
</dbReference>
<dbReference type="InterPro" id="IPR035911">
    <property type="entry name" value="MurE/MurF_N"/>
</dbReference>
<keyword evidence="2 4" id="KW-0132">Cell division</keyword>
<feature type="binding site" evidence="4">
    <location>
        <position position="474"/>
    </location>
    <ligand>
        <name>meso-2,6-diaminopimelate</name>
        <dbReference type="ChEBI" id="CHEBI:57791"/>
    </ligand>
</feature>
<dbReference type="NCBIfam" id="NF001124">
    <property type="entry name" value="PRK00139.1-2"/>
    <property type="match status" value="1"/>
</dbReference>
<dbReference type="SUPFAM" id="SSF63418">
    <property type="entry name" value="MurE/MurF N-terminal domain"/>
    <property type="match status" value="1"/>
</dbReference>
<dbReference type="GO" id="GO:0005524">
    <property type="term" value="F:ATP binding"/>
    <property type="evidence" value="ECO:0007669"/>
    <property type="project" value="UniProtKB-UniRule"/>
</dbReference>
<dbReference type="SUPFAM" id="SSF53623">
    <property type="entry name" value="MurD-like peptide ligases, catalytic domain"/>
    <property type="match status" value="1"/>
</dbReference>